<protein>
    <submittedName>
        <fullName evidence="1">Uncharacterized protein</fullName>
    </submittedName>
</protein>
<proteinExistence type="predicted"/>
<comment type="caution">
    <text evidence="1">The sequence shown here is derived from an EMBL/GenBank/DDBJ whole genome shotgun (WGS) entry which is preliminary data.</text>
</comment>
<dbReference type="AlphaFoldDB" id="X1GEC2"/>
<organism evidence="1">
    <name type="scientific">marine sediment metagenome</name>
    <dbReference type="NCBI Taxonomy" id="412755"/>
    <lineage>
        <taxon>unclassified sequences</taxon>
        <taxon>metagenomes</taxon>
        <taxon>ecological metagenomes</taxon>
    </lineage>
</organism>
<accession>X1GEC2</accession>
<name>X1GEC2_9ZZZZ</name>
<gene>
    <name evidence="1" type="ORF">S03H2_36395</name>
</gene>
<evidence type="ECO:0000313" key="1">
    <source>
        <dbReference type="EMBL" id="GAH55542.1"/>
    </source>
</evidence>
<sequence length="161" mass="19079">LGTEMEIKQFIENHIPRMDSPEKVYHLFNGLGYRTLDTSYKGKKAWNLREKDKEIIEEIYTIANYNRFQIFLVKLKYYSNSIARELPLYFERETQYPFFVVTPDYRNYTFVLVEKIREDVGVWKRKIIKLNLNILSKILPSISGFTATSTSRGNSSDMVKL</sequence>
<dbReference type="EMBL" id="BARU01022326">
    <property type="protein sequence ID" value="GAH55542.1"/>
    <property type="molecule type" value="Genomic_DNA"/>
</dbReference>
<reference evidence="1" key="1">
    <citation type="journal article" date="2014" name="Front. Microbiol.">
        <title>High frequency of phylogenetically diverse reductive dehalogenase-homologous genes in deep subseafloor sedimentary metagenomes.</title>
        <authorList>
            <person name="Kawai M."/>
            <person name="Futagami T."/>
            <person name="Toyoda A."/>
            <person name="Takaki Y."/>
            <person name="Nishi S."/>
            <person name="Hori S."/>
            <person name="Arai W."/>
            <person name="Tsubouchi T."/>
            <person name="Morono Y."/>
            <person name="Uchiyama I."/>
            <person name="Ito T."/>
            <person name="Fujiyama A."/>
            <person name="Inagaki F."/>
            <person name="Takami H."/>
        </authorList>
    </citation>
    <scope>NUCLEOTIDE SEQUENCE</scope>
    <source>
        <strain evidence="1">Expedition CK06-06</strain>
    </source>
</reference>
<feature type="non-terminal residue" evidence="1">
    <location>
        <position position="1"/>
    </location>
</feature>